<organism evidence="2 3">
    <name type="scientific">Tilletia horrida</name>
    <dbReference type="NCBI Taxonomy" id="155126"/>
    <lineage>
        <taxon>Eukaryota</taxon>
        <taxon>Fungi</taxon>
        <taxon>Dikarya</taxon>
        <taxon>Basidiomycota</taxon>
        <taxon>Ustilaginomycotina</taxon>
        <taxon>Exobasidiomycetes</taxon>
        <taxon>Tilletiales</taxon>
        <taxon>Tilletiaceae</taxon>
        <taxon>Tilletia</taxon>
    </lineage>
</organism>
<feature type="compositionally biased region" description="Low complexity" evidence="1">
    <location>
        <begin position="405"/>
        <end position="414"/>
    </location>
</feature>
<dbReference type="InterPro" id="IPR010684">
    <property type="entry name" value="RNA_pol_II_trans_fac_SIII_A"/>
</dbReference>
<proteinExistence type="predicted"/>
<dbReference type="PANTHER" id="PTHR15141:SF76">
    <property type="entry name" value="TRANSCRIPTION ELONGATION FACTOR B POLYPEPTIDE 3"/>
    <property type="match status" value="1"/>
</dbReference>
<dbReference type="InterPro" id="IPR051870">
    <property type="entry name" value="Elongin-A_domain"/>
</dbReference>
<feature type="region of interest" description="Disordered" evidence="1">
    <location>
        <begin position="497"/>
        <end position="589"/>
    </location>
</feature>
<sequence length="589" mass="59196">MKDWIRSPSPGGHDRPSATAPSATASSSSSSSKDAFDFVDLSTESGRAALFGIRRGVVGVNLPSGTRAAGTGGTSSSSSSSAAAANGATTAGAGTGAGDAAGLVRVPPSLRSLCLSIVFRNLHQVRDLGFMSFAVAKPILEQCQADQLAEILDHSPHLGPDADMLWKRLCFNDFSQIRKDAEGGRLQQPESWRKLYWRTVSEAEEHKAAVAERIKSRYASARAEKDDRKIVVSERPLIRLGGSSSSSSAPSGRWTTGMYGVSNGGLGGNGRPGANMQGQGMLARAAGKVRRTGVGIPSIGGSIGSKGPGMLAAGQKRKAGPINFANGSSSSIGGGGDHAVGRSFDLGDMAFLHAHKVKLAASSGTGASRSPAAAKFVSPPRNGANHGTSNDGSPSMARRESAGGTPSTSTTSTTRIVKTVVPSAAKAVPPGGLDFFGNGTASSKSTAGSKTKKAAPTGMRSINHSSSSHGAGKLWSPPLSSPPAAVVTTTRIVTVSSAPRSAAGSSAGSPPSSRGIHPSSAANGMTTGRRIGVGEGGGQMRRQVSTGGGGDGSSSSSSSTGGGSSGGGGRHGNNDVRPSRRITVRGAVD</sequence>
<dbReference type="Gene3D" id="6.10.250.3180">
    <property type="match status" value="1"/>
</dbReference>
<evidence type="ECO:0000313" key="3">
    <source>
        <dbReference type="Proteomes" id="UP001176521"/>
    </source>
</evidence>
<dbReference type="GO" id="GO:0070449">
    <property type="term" value="C:elongin complex"/>
    <property type="evidence" value="ECO:0007669"/>
    <property type="project" value="InterPro"/>
</dbReference>
<name>A0AAN6JP05_9BASI</name>
<gene>
    <name evidence="2" type="ORF">OC842_005802</name>
</gene>
<accession>A0AAN6JP05</accession>
<feature type="compositionally biased region" description="Low complexity" evidence="1">
    <location>
        <begin position="64"/>
        <end position="92"/>
    </location>
</feature>
<evidence type="ECO:0008006" key="4">
    <source>
        <dbReference type="Google" id="ProtNLM"/>
    </source>
</evidence>
<dbReference type="PANTHER" id="PTHR15141">
    <property type="entry name" value="TRANSCRIPTION ELONGATION FACTOR B POLYPEPTIDE 3"/>
    <property type="match status" value="1"/>
</dbReference>
<dbReference type="EMBL" id="JAPDMQ010000446">
    <property type="protein sequence ID" value="KAK0524535.1"/>
    <property type="molecule type" value="Genomic_DNA"/>
</dbReference>
<feature type="region of interest" description="Disordered" evidence="1">
    <location>
        <begin position="1"/>
        <end position="33"/>
    </location>
</feature>
<feature type="region of interest" description="Disordered" evidence="1">
    <location>
        <begin position="363"/>
        <end position="483"/>
    </location>
</feature>
<protein>
    <recommendedName>
        <fullName evidence="4">RNA polymerase II transcription factor SIII subunit A</fullName>
    </recommendedName>
</protein>
<feature type="compositionally biased region" description="Low complexity" evidence="1">
    <location>
        <begin position="17"/>
        <end position="32"/>
    </location>
</feature>
<comment type="caution">
    <text evidence="2">The sequence shown here is derived from an EMBL/GenBank/DDBJ whole genome shotgun (WGS) entry which is preliminary data.</text>
</comment>
<feature type="compositionally biased region" description="Gly residues" evidence="1">
    <location>
        <begin position="560"/>
        <end position="571"/>
    </location>
</feature>
<evidence type="ECO:0000256" key="1">
    <source>
        <dbReference type="SAM" id="MobiDB-lite"/>
    </source>
</evidence>
<dbReference type="GO" id="GO:0006368">
    <property type="term" value="P:transcription elongation by RNA polymerase II"/>
    <property type="evidence" value="ECO:0007669"/>
    <property type="project" value="InterPro"/>
</dbReference>
<feature type="compositionally biased region" description="Polar residues" evidence="1">
    <location>
        <begin position="460"/>
        <end position="469"/>
    </location>
</feature>
<dbReference type="AlphaFoldDB" id="A0AAN6JP05"/>
<dbReference type="Proteomes" id="UP001176521">
    <property type="component" value="Unassembled WGS sequence"/>
</dbReference>
<dbReference type="Pfam" id="PF06881">
    <property type="entry name" value="Elongin_A"/>
    <property type="match status" value="1"/>
</dbReference>
<feature type="compositionally biased region" description="Low complexity" evidence="1">
    <location>
        <begin position="437"/>
        <end position="458"/>
    </location>
</feature>
<reference evidence="2" key="1">
    <citation type="journal article" date="2023" name="PhytoFront">
        <title>Draft Genome Resources of Seven Strains of Tilletia horrida, Causal Agent of Kernel Smut of Rice.</title>
        <authorList>
            <person name="Khanal S."/>
            <person name="Antony Babu S."/>
            <person name="Zhou X.G."/>
        </authorList>
    </citation>
    <scope>NUCLEOTIDE SEQUENCE</scope>
    <source>
        <strain evidence="2">TX3</strain>
    </source>
</reference>
<feature type="compositionally biased region" description="Low complexity" evidence="1">
    <location>
        <begin position="497"/>
        <end position="515"/>
    </location>
</feature>
<keyword evidence="3" id="KW-1185">Reference proteome</keyword>
<feature type="region of interest" description="Disordered" evidence="1">
    <location>
        <begin position="62"/>
        <end position="97"/>
    </location>
</feature>
<evidence type="ECO:0000313" key="2">
    <source>
        <dbReference type="EMBL" id="KAK0524535.1"/>
    </source>
</evidence>